<evidence type="ECO:0000313" key="2">
    <source>
        <dbReference type="EMBL" id="GAC27609.1"/>
    </source>
</evidence>
<protein>
    <submittedName>
        <fullName evidence="2">Alpha/beta hydrolase</fullName>
    </submittedName>
</protein>
<evidence type="ECO:0000313" key="3">
    <source>
        <dbReference type="Proteomes" id="UP000006251"/>
    </source>
</evidence>
<evidence type="ECO:0000259" key="1">
    <source>
        <dbReference type="Pfam" id="PF12697"/>
    </source>
</evidence>
<accession>K6Y490</accession>
<dbReference type="SUPFAM" id="SSF53474">
    <property type="entry name" value="alpha/beta-Hydrolases"/>
    <property type="match status" value="1"/>
</dbReference>
<dbReference type="EMBL" id="BAEQ01000014">
    <property type="protein sequence ID" value="GAC27609.1"/>
    <property type="molecule type" value="Genomic_DNA"/>
</dbReference>
<dbReference type="PANTHER" id="PTHR43798">
    <property type="entry name" value="MONOACYLGLYCEROL LIPASE"/>
    <property type="match status" value="1"/>
</dbReference>
<comment type="caution">
    <text evidence="2">The sequence shown here is derived from an EMBL/GenBank/DDBJ whole genome shotgun (WGS) entry which is preliminary data.</text>
</comment>
<dbReference type="AlphaFoldDB" id="K6Y490"/>
<keyword evidence="3" id="KW-1185">Reference proteome</keyword>
<dbReference type="PANTHER" id="PTHR43798:SF29">
    <property type="entry name" value="AB HYDROLASE-1 DOMAIN-CONTAINING PROTEIN"/>
    <property type="match status" value="1"/>
</dbReference>
<proteinExistence type="predicted"/>
<dbReference type="Gene3D" id="3.40.50.1820">
    <property type="entry name" value="alpha/beta hydrolase"/>
    <property type="match status" value="1"/>
</dbReference>
<gene>
    <name evidence="2" type="ORF">GPAL_0729</name>
</gene>
<reference evidence="3" key="1">
    <citation type="journal article" date="2014" name="Environ. Microbiol.">
        <title>Comparative genomics of the marine bacterial genus Glaciecola reveals the high degree of genomic diversity and genomic characteristic for cold adaptation.</title>
        <authorList>
            <person name="Qin Q.L."/>
            <person name="Xie B.B."/>
            <person name="Yu Y."/>
            <person name="Shu Y.L."/>
            <person name="Rong J.C."/>
            <person name="Zhang Y.J."/>
            <person name="Zhao D.L."/>
            <person name="Chen X.L."/>
            <person name="Zhang X.Y."/>
            <person name="Chen B."/>
            <person name="Zhou B.C."/>
            <person name="Zhang Y.Z."/>
        </authorList>
    </citation>
    <scope>NUCLEOTIDE SEQUENCE [LARGE SCALE GENOMIC DNA]</scope>
    <source>
        <strain evidence="3">ACAM 615</strain>
    </source>
</reference>
<dbReference type="STRING" id="1121922.GCA_000428905_01830"/>
<dbReference type="Pfam" id="PF12697">
    <property type="entry name" value="Abhydrolase_6"/>
    <property type="match status" value="1"/>
</dbReference>
<keyword evidence="2" id="KW-0378">Hydrolase</keyword>
<dbReference type="InterPro" id="IPR050266">
    <property type="entry name" value="AB_hydrolase_sf"/>
</dbReference>
<sequence>MCDARLFAAQISEFSADYPVMIPALTGQSTFAALSKDILAHAPPRFALAGLSMGGIIAMEIVRQAPERVSRLALMDTNPLAERATRATERDAQIDRVRNNGLRLVMRDEMLPNYLADSSKNAHLLNLCMEMAEALGEDVFTQQSRALQQRPDQCDTLRGIDMPTLILCGEQDTVCPLERHVMMCDLIPGARLAVISGAGHLPVLEQSELTNKEIKLWLNT</sequence>
<organism evidence="2 3">
    <name type="scientific">Brumicola pallidula DSM 14239 = ACAM 615</name>
    <dbReference type="NCBI Taxonomy" id="1121922"/>
    <lineage>
        <taxon>Bacteria</taxon>
        <taxon>Pseudomonadati</taxon>
        <taxon>Pseudomonadota</taxon>
        <taxon>Gammaproteobacteria</taxon>
        <taxon>Alteromonadales</taxon>
        <taxon>Alteromonadaceae</taxon>
        <taxon>Brumicola</taxon>
    </lineage>
</organism>
<dbReference type="PRINTS" id="PR00111">
    <property type="entry name" value="ABHYDROLASE"/>
</dbReference>
<dbReference type="GO" id="GO:0016787">
    <property type="term" value="F:hydrolase activity"/>
    <property type="evidence" value="ECO:0007669"/>
    <property type="project" value="UniProtKB-KW"/>
</dbReference>
<dbReference type="InterPro" id="IPR029058">
    <property type="entry name" value="AB_hydrolase_fold"/>
</dbReference>
<dbReference type="InterPro" id="IPR000073">
    <property type="entry name" value="AB_hydrolase_1"/>
</dbReference>
<feature type="domain" description="AB hydrolase-1" evidence="1">
    <location>
        <begin position="15"/>
        <end position="209"/>
    </location>
</feature>
<dbReference type="Proteomes" id="UP000006251">
    <property type="component" value="Unassembled WGS sequence"/>
</dbReference>
<name>K6Y490_9ALTE</name>